<protein>
    <submittedName>
        <fullName evidence="6">DUF86 domain-containing protein</fullName>
    </submittedName>
</protein>
<keyword evidence="5" id="KW-0378">Hydrolase</keyword>
<keyword evidence="1" id="KW-0597">Phosphoprotein</keyword>
<reference evidence="6" key="2">
    <citation type="journal article" date="2022" name="Microbiol. Resour. Announc.">
        <title>Metagenome Sequencing to Explore Phylogenomics of Terrestrial Cyanobacteria.</title>
        <authorList>
            <person name="Ward R.D."/>
            <person name="Stajich J.E."/>
            <person name="Johansen J.R."/>
            <person name="Huntemann M."/>
            <person name="Clum A."/>
            <person name="Foster B."/>
            <person name="Foster B."/>
            <person name="Roux S."/>
            <person name="Palaniappan K."/>
            <person name="Varghese N."/>
            <person name="Mukherjee S."/>
            <person name="Reddy T.B.K."/>
            <person name="Daum C."/>
            <person name="Copeland A."/>
            <person name="Chen I.A."/>
            <person name="Ivanova N.N."/>
            <person name="Kyrpides N.C."/>
            <person name="Shapiro N."/>
            <person name="Eloe-Fadrosh E.A."/>
            <person name="Pietrasiak N."/>
        </authorList>
    </citation>
    <scope>NUCLEOTIDE SEQUENCE</scope>
    <source>
        <strain evidence="6">CPER-KK1</strain>
    </source>
</reference>
<accession>A0A951PKR0</accession>
<dbReference type="Pfam" id="PF01934">
    <property type="entry name" value="HepT-like"/>
    <property type="match status" value="1"/>
</dbReference>
<sequence length="78" mass="8844">MSRDSASLLDIVRAGQLVLQFAQGLNREQLASDVLRQSAILYQISIMGEATKRLSREFREQHLEVPWDDVAGMRDIIS</sequence>
<dbReference type="InterPro" id="IPR008201">
    <property type="entry name" value="HepT-like"/>
</dbReference>
<dbReference type="EMBL" id="JAHHIF010000012">
    <property type="protein sequence ID" value="MBW4545051.1"/>
    <property type="molecule type" value="Genomic_DNA"/>
</dbReference>
<evidence type="ECO:0000256" key="4">
    <source>
        <dbReference type="ARBA" id="ARBA00022741"/>
    </source>
</evidence>
<dbReference type="PANTHER" id="PTHR34139:SF1">
    <property type="entry name" value="RNASE MJ1380-RELATED"/>
    <property type="match status" value="1"/>
</dbReference>
<dbReference type="GO" id="GO:0110001">
    <property type="term" value="C:toxin-antitoxin complex"/>
    <property type="evidence" value="ECO:0007669"/>
    <property type="project" value="InterPro"/>
</dbReference>
<name>A0A951PKR0_9CYAN</name>
<evidence type="ECO:0000256" key="5">
    <source>
        <dbReference type="ARBA" id="ARBA00022801"/>
    </source>
</evidence>
<reference evidence="6" key="1">
    <citation type="submission" date="2021-05" db="EMBL/GenBank/DDBJ databases">
        <authorList>
            <person name="Pietrasiak N."/>
            <person name="Ward R."/>
            <person name="Stajich J.E."/>
            <person name="Kurbessoian T."/>
        </authorList>
    </citation>
    <scope>NUCLEOTIDE SEQUENCE</scope>
    <source>
        <strain evidence="6">CPER-KK1</strain>
    </source>
</reference>
<keyword evidence="2" id="KW-1277">Toxin-antitoxin system</keyword>
<keyword evidence="3" id="KW-0540">Nuclease</keyword>
<dbReference type="InterPro" id="IPR051813">
    <property type="entry name" value="HepT_RNase_toxin"/>
</dbReference>
<dbReference type="PANTHER" id="PTHR34139">
    <property type="entry name" value="UPF0331 PROTEIN MJ0127"/>
    <property type="match status" value="1"/>
</dbReference>
<evidence type="ECO:0000256" key="3">
    <source>
        <dbReference type="ARBA" id="ARBA00022722"/>
    </source>
</evidence>
<evidence type="ECO:0000256" key="1">
    <source>
        <dbReference type="ARBA" id="ARBA00022553"/>
    </source>
</evidence>
<comment type="caution">
    <text evidence="6">The sequence shown here is derived from an EMBL/GenBank/DDBJ whole genome shotgun (WGS) entry which is preliminary data.</text>
</comment>
<gene>
    <name evidence="6" type="ORF">KME25_11480</name>
</gene>
<proteinExistence type="predicted"/>
<evidence type="ECO:0000313" key="7">
    <source>
        <dbReference type="Proteomes" id="UP000753908"/>
    </source>
</evidence>
<organism evidence="6 7">
    <name type="scientific">Symplocastrum torsivum CPER-KK1</name>
    <dbReference type="NCBI Taxonomy" id="450513"/>
    <lineage>
        <taxon>Bacteria</taxon>
        <taxon>Bacillati</taxon>
        <taxon>Cyanobacteriota</taxon>
        <taxon>Cyanophyceae</taxon>
        <taxon>Oscillatoriophycideae</taxon>
        <taxon>Oscillatoriales</taxon>
        <taxon>Microcoleaceae</taxon>
        <taxon>Symplocastrum</taxon>
    </lineage>
</organism>
<keyword evidence="4" id="KW-0547">Nucleotide-binding</keyword>
<dbReference type="Proteomes" id="UP000753908">
    <property type="component" value="Unassembled WGS sequence"/>
</dbReference>
<evidence type="ECO:0000313" key="6">
    <source>
        <dbReference type="EMBL" id="MBW4545051.1"/>
    </source>
</evidence>
<dbReference type="GO" id="GO:0000166">
    <property type="term" value="F:nucleotide binding"/>
    <property type="evidence" value="ECO:0007669"/>
    <property type="project" value="UniProtKB-KW"/>
</dbReference>
<evidence type="ECO:0000256" key="2">
    <source>
        <dbReference type="ARBA" id="ARBA00022649"/>
    </source>
</evidence>
<dbReference type="GO" id="GO:0004540">
    <property type="term" value="F:RNA nuclease activity"/>
    <property type="evidence" value="ECO:0007669"/>
    <property type="project" value="InterPro"/>
</dbReference>
<dbReference type="AlphaFoldDB" id="A0A951PKR0"/>
<dbReference type="GO" id="GO:0016787">
    <property type="term" value="F:hydrolase activity"/>
    <property type="evidence" value="ECO:0007669"/>
    <property type="project" value="UniProtKB-KW"/>
</dbReference>